<evidence type="ECO:0000256" key="1">
    <source>
        <dbReference type="ARBA" id="ARBA00004141"/>
    </source>
</evidence>
<feature type="transmembrane region" description="Helical" evidence="5">
    <location>
        <begin position="32"/>
        <end position="55"/>
    </location>
</feature>
<dbReference type="AlphaFoldDB" id="A0A381S321"/>
<evidence type="ECO:0000256" key="3">
    <source>
        <dbReference type="ARBA" id="ARBA00022989"/>
    </source>
</evidence>
<sequence>MILFLDGLSAIFILWLGILGFKQGLVEGLGRLLGLILSAMTAMRYYVVLAGNISLWLEIDAWVLLLTSFMVIFLFILLIMRVLTRMVNFLIVSKGTRWINRSTGFVFGLLKGSIVVSLIVLFLDISPKDEWSIIVYKESSLARILTHARINIIKIFHWEDPFEKGENFIKTMMETDKEINQ</sequence>
<dbReference type="PANTHER" id="PTHR37306:SF1">
    <property type="entry name" value="COLICIN V PRODUCTION PROTEIN"/>
    <property type="match status" value="1"/>
</dbReference>
<dbReference type="PANTHER" id="PTHR37306">
    <property type="entry name" value="COLICIN V PRODUCTION PROTEIN"/>
    <property type="match status" value="1"/>
</dbReference>
<comment type="subcellular location">
    <subcellularLocation>
        <location evidence="1">Membrane</location>
        <topology evidence="1">Multi-pass membrane protein</topology>
    </subcellularLocation>
</comment>
<dbReference type="EMBL" id="UINC01002535">
    <property type="protein sequence ID" value="SUZ97728.1"/>
    <property type="molecule type" value="Genomic_DNA"/>
</dbReference>
<dbReference type="Pfam" id="PF02674">
    <property type="entry name" value="Colicin_V"/>
    <property type="match status" value="1"/>
</dbReference>
<dbReference type="GO" id="GO:0016020">
    <property type="term" value="C:membrane"/>
    <property type="evidence" value="ECO:0007669"/>
    <property type="project" value="UniProtKB-SubCell"/>
</dbReference>
<protein>
    <recommendedName>
        <fullName evidence="7">CvpA family protein</fullName>
    </recommendedName>
</protein>
<evidence type="ECO:0000256" key="2">
    <source>
        <dbReference type="ARBA" id="ARBA00022692"/>
    </source>
</evidence>
<feature type="transmembrane region" description="Helical" evidence="5">
    <location>
        <begin position="6"/>
        <end position="25"/>
    </location>
</feature>
<feature type="transmembrane region" description="Helical" evidence="5">
    <location>
        <begin position="61"/>
        <end position="83"/>
    </location>
</feature>
<name>A0A381S321_9ZZZZ</name>
<feature type="transmembrane region" description="Helical" evidence="5">
    <location>
        <begin position="104"/>
        <end position="123"/>
    </location>
</feature>
<dbReference type="GO" id="GO:0009403">
    <property type="term" value="P:toxin biosynthetic process"/>
    <property type="evidence" value="ECO:0007669"/>
    <property type="project" value="InterPro"/>
</dbReference>
<keyword evidence="2 5" id="KW-0812">Transmembrane</keyword>
<keyword evidence="3 5" id="KW-1133">Transmembrane helix</keyword>
<evidence type="ECO:0000256" key="4">
    <source>
        <dbReference type="ARBA" id="ARBA00023136"/>
    </source>
</evidence>
<evidence type="ECO:0008006" key="7">
    <source>
        <dbReference type="Google" id="ProtNLM"/>
    </source>
</evidence>
<evidence type="ECO:0000313" key="6">
    <source>
        <dbReference type="EMBL" id="SUZ97728.1"/>
    </source>
</evidence>
<proteinExistence type="predicted"/>
<dbReference type="InterPro" id="IPR003825">
    <property type="entry name" value="Colicin-V_CvpA"/>
</dbReference>
<organism evidence="6">
    <name type="scientific">marine metagenome</name>
    <dbReference type="NCBI Taxonomy" id="408172"/>
    <lineage>
        <taxon>unclassified sequences</taxon>
        <taxon>metagenomes</taxon>
        <taxon>ecological metagenomes</taxon>
    </lineage>
</organism>
<reference evidence="6" key="1">
    <citation type="submission" date="2018-05" db="EMBL/GenBank/DDBJ databases">
        <authorList>
            <person name="Lanie J.A."/>
            <person name="Ng W.-L."/>
            <person name="Kazmierczak K.M."/>
            <person name="Andrzejewski T.M."/>
            <person name="Davidsen T.M."/>
            <person name="Wayne K.J."/>
            <person name="Tettelin H."/>
            <person name="Glass J.I."/>
            <person name="Rusch D."/>
            <person name="Podicherti R."/>
            <person name="Tsui H.-C.T."/>
            <person name="Winkler M.E."/>
        </authorList>
    </citation>
    <scope>NUCLEOTIDE SEQUENCE</scope>
</reference>
<accession>A0A381S321</accession>
<evidence type="ECO:0000256" key="5">
    <source>
        <dbReference type="SAM" id="Phobius"/>
    </source>
</evidence>
<keyword evidence="4 5" id="KW-0472">Membrane</keyword>
<gene>
    <name evidence="6" type="ORF">METZ01_LOCUS50582</name>
</gene>